<gene>
    <name evidence="3" type="ORF">HII17_14830</name>
</gene>
<comment type="caution">
    <text evidence="3">The sequence shown here is derived from an EMBL/GenBank/DDBJ whole genome shotgun (WGS) entry which is preliminary data.</text>
</comment>
<dbReference type="SMART" id="SM00028">
    <property type="entry name" value="TPR"/>
    <property type="match status" value="4"/>
</dbReference>
<feature type="chain" id="PRO_5030815249" description="Tetratricopeptide repeat protein" evidence="2">
    <location>
        <begin position="21"/>
        <end position="413"/>
    </location>
</feature>
<evidence type="ECO:0000313" key="4">
    <source>
        <dbReference type="Proteomes" id="UP000568664"/>
    </source>
</evidence>
<dbReference type="SUPFAM" id="SSF48452">
    <property type="entry name" value="TPR-like"/>
    <property type="match status" value="2"/>
</dbReference>
<evidence type="ECO:0000313" key="3">
    <source>
        <dbReference type="EMBL" id="NMP32829.1"/>
    </source>
</evidence>
<evidence type="ECO:0000256" key="2">
    <source>
        <dbReference type="SAM" id="SignalP"/>
    </source>
</evidence>
<dbReference type="AlphaFoldDB" id="A0A7Y0LE12"/>
<feature type="repeat" description="TPR" evidence="1">
    <location>
        <begin position="69"/>
        <end position="102"/>
    </location>
</feature>
<keyword evidence="2" id="KW-0732">Signal</keyword>
<feature type="signal peptide" evidence="2">
    <location>
        <begin position="1"/>
        <end position="20"/>
    </location>
</feature>
<evidence type="ECO:0000256" key="1">
    <source>
        <dbReference type="PROSITE-ProRule" id="PRU00339"/>
    </source>
</evidence>
<keyword evidence="4" id="KW-1185">Reference proteome</keyword>
<keyword evidence="1" id="KW-0802">TPR repeat</keyword>
<name>A0A7Y0LE12_9GAMM</name>
<accession>A0A7Y0LE12</accession>
<reference evidence="3 4" key="1">
    <citation type="submission" date="2020-04" db="EMBL/GenBank/DDBJ databases">
        <title>Thalassotalea sp. M1531, isolated from the surface of marine red alga.</title>
        <authorList>
            <person name="Pang L."/>
            <person name="Lu D.-C."/>
        </authorList>
    </citation>
    <scope>NUCLEOTIDE SEQUENCE [LARGE SCALE GENOMIC DNA]</scope>
    <source>
        <strain evidence="3 4">M1531</strain>
    </source>
</reference>
<protein>
    <recommendedName>
        <fullName evidence="5">Tetratricopeptide repeat protein</fullName>
    </recommendedName>
</protein>
<organism evidence="3 4">
    <name type="scientific">Thalassotalea algicola</name>
    <dbReference type="NCBI Taxonomy" id="2716224"/>
    <lineage>
        <taxon>Bacteria</taxon>
        <taxon>Pseudomonadati</taxon>
        <taxon>Pseudomonadota</taxon>
        <taxon>Gammaproteobacteria</taxon>
        <taxon>Alteromonadales</taxon>
        <taxon>Colwelliaceae</taxon>
        <taxon>Thalassotalea</taxon>
    </lineage>
</organism>
<evidence type="ECO:0008006" key="5">
    <source>
        <dbReference type="Google" id="ProtNLM"/>
    </source>
</evidence>
<sequence>MRLVHYVLMLLVFVTSVSFAAEKKTYALTKRTYKALTEVNELTEQKDYSQAISKLNILLEKNLSAYEHAQTWFIKGSIYYQQDKIDQAYNAFEQVIRVPEKLSEVLRVNAFRTLTQLSLSLDKHEKALKYGKQLLLVSNSLENDHALLAQAFYRAEQYKQAATHITTSLKISRQANKVPKENILLLQNAIYFEFEDHANMLETLKELTKHYPKPTYLLYMSSVYGQLGDMKNQTILMETLFENGNLTKDNQLVNLASLYVAQHVPHKGAKLLENAINSKQVATTENNLSMLSQAWLLAAEKDKAINAMGEAAALSKDGELYLRQAYLYFDDFNWQYANNAANKAINKGFEKGKQLAEAYLLVAMSQTNLKNFDKALVAGEKALNLASSKKLAKQWLRYIHSEKDKYAQLKTYK</sequence>
<dbReference type="RefSeq" id="WP_169076155.1">
    <property type="nucleotide sequence ID" value="NZ_JABBXH010000005.1"/>
</dbReference>
<dbReference type="InterPro" id="IPR019734">
    <property type="entry name" value="TPR_rpt"/>
</dbReference>
<dbReference type="PROSITE" id="PS50005">
    <property type="entry name" value="TPR"/>
    <property type="match status" value="1"/>
</dbReference>
<dbReference type="Gene3D" id="1.25.40.10">
    <property type="entry name" value="Tetratricopeptide repeat domain"/>
    <property type="match status" value="2"/>
</dbReference>
<dbReference type="InterPro" id="IPR011990">
    <property type="entry name" value="TPR-like_helical_dom_sf"/>
</dbReference>
<dbReference type="EMBL" id="JABBXH010000005">
    <property type="protein sequence ID" value="NMP32829.1"/>
    <property type="molecule type" value="Genomic_DNA"/>
</dbReference>
<dbReference type="Proteomes" id="UP000568664">
    <property type="component" value="Unassembled WGS sequence"/>
</dbReference>
<proteinExistence type="predicted"/>